<comment type="caution">
    <text evidence="1">The sequence shown here is derived from an EMBL/GenBank/DDBJ whole genome shotgun (WGS) entry which is preliminary data.</text>
</comment>
<keyword evidence="2" id="KW-1185">Reference proteome</keyword>
<accession>A0ACC1MQA7</accession>
<reference evidence="1" key="1">
    <citation type="submission" date="2022-10" db="EMBL/GenBank/DDBJ databases">
        <title>Genome Sequence of Xylaria curta.</title>
        <authorList>
            <person name="Buettner E."/>
        </authorList>
    </citation>
    <scope>NUCLEOTIDE SEQUENCE</scope>
    <source>
        <strain evidence="1">Babe10</strain>
    </source>
</reference>
<evidence type="ECO:0000313" key="1">
    <source>
        <dbReference type="EMBL" id="KAJ2968469.1"/>
    </source>
</evidence>
<organism evidence="1 2">
    <name type="scientific">Xylaria curta</name>
    <dbReference type="NCBI Taxonomy" id="42375"/>
    <lineage>
        <taxon>Eukaryota</taxon>
        <taxon>Fungi</taxon>
        <taxon>Dikarya</taxon>
        <taxon>Ascomycota</taxon>
        <taxon>Pezizomycotina</taxon>
        <taxon>Sordariomycetes</taxon>
        <taxon>Xylariomycetidae</taxon>
        <taxon>Xylariales</taxon>
        <taxon>Xylariaceae</taxon>
        <taxon>Xylaria</taxon>
    </lineage>
</organism>
<dbReference type="EMBL" id="JAPDGR010004318">
    <property type="protein sequence ID" value="KAJ2968469.1"/>
    <property type="molecule type" value="Genomic_DNA"/>
</dbReference>
<name>A0ACC1MQA7_9PEZI</name>
<sequence length="168" mass="18036">MADTPTADGGANGQPNSHGKRPAPPQKSGLGKKRQQKKMRKRERDMKNGSSDEVLAFDIRDLRDSLDEAASDEPPVDDEPLPEPGSEITVKAVFVTVQKLAPLLQKRATLEDPSRVIITASAAGLGVGTLGRQATFGSTLRRTLRGAWAGPRISPVSSCIWRAARART</sequence>
<evidence type="ECO:0000313" key="2">
    <source>
        <dbReference type="Proteomes" id="UP001143856"/>
    </source>
</evidence>
<gene>
    <name evidence="1" type="ORF">NUW58_g10213</name>
</gene>
<dbReference type="Proteomes" id="UP001143856">
    <property type="component" value="Unassembled WGS sequence"/>
</dbReference>
<protein>
    <submittedName>
        <fullName evidence="1">Uncharacterized protein</fullName>
    </submittedName>
</protein>
<proteinExistence type="predicted"/>